<evidence type="ECO:0000313" key="2">
    <source>
        <dbReference type="Proteomes" id="UP001245184"/>
    </source>
</evidence>
<reference evidence="1 2" key="1">
    <citation type="submission" date="2023-08" db="EMBL/GenBank/DDBJ databases">
        <title>Genome sequencing of plant associated microbes to promote plant fitness in Sorghum bicolor and Oryza sativa.</title>
        <authorList>
            <person name="Coleman-Derr D."/>
        </authorList>
    </citation>
    <scope>NUCLEOTIDE SEQUENCE [LARGE SCALE GENOMIC DNA]</scope>
    <source>
        <strain evidence="1 2">SLBN-33</strain>
    </source>
</reference>
<name>A0ABD5CS97_9BURK</name>
<sequence length="124" mass="13299">MIGKRDLAEIIGSEVTRIGIHPASVSMEFGRGCRDSGSGWILIQCGFSLQHSEGEIIGSANSPQSSSCLQRCLNQLVVDATFDEQKVLTLAMESDLIVRVVPDLDGLESYVLHTSQGIVPVIAV</sequence>
<organism evidence="1 2">
    <name type="scientific">Paraburkholderia graminis</name>
    <dbReference type="NCBI Taxonomy" id="60548"/>
    <lineage>
        <taxon>Bacteria</taxon>
        <taxon>Pseudomonadati</taxon>
        <taxon>Pseudomonadota</taxon>
        <taxon>Betaproteobacteria</taxon>
        <taxon>Burkholderiales</taxon>
        <taxon>Burkholderiaceae</taxon>
        <taxon>Paraburkholderia</taxon>
    </lineage>
</organism>
<protein>
    <submittedName>
        <fullName evidence="1">Uncharacterized protein</fullName>
    </submittedName>
</protein>
<comment type="caution">
    <text evidence="1">The sequence shown here is derived from an EMBL/GenBank/DDBJ whole genome shotgun (WGS) entry which is preliminary data.</text>
</comment>
<gene>
    <name evidence="1" type="ORF">QF025_007012</name>
</gene>
<dbReference type="RefSeq" id="WP_224102355.1">
    <property type="nucleotide sequence ID" value="NZ_JAVIZN010000003.1"/>
</dbReference>
<dbReference type="EMBL" id="JAVIZN010000003">
    <property type="protein sequence ID" value="MDR6208211.1"/>
    <property type="molecule type" value="Genomic_DNA"/>
</dbReference>
<evidence type="ECO:0000313" key="1">
    <source>
        <dbReference type="EMBL" id="MDR6208211.1"/>
    </source>
</evidence>
<accession>A0ABD5CS97</accession>
<dbReference type="Proteomes" id="UP001245184">
    <property type="component" value="Unassembled WGS sequence"/>
</dbReference>
<proteinExistence type="predicted"/>
<dbReference type="AlphaFoldDB" id="A0ABD5CS97"/>